<feature type="region of interest" description="Disordered" evidence="1">
    <location>
        <begin position="26"/>
        <end position="53"/>
    </location>
</feature>
<dbReference type="AlphaFoldDB" id="A0A538U4P5"/>
<evidence type="ECO:0000256" key="1">
    <source>
        <dbReference type="SAM" id="MobiDB-lite"/>
    </source>
</evidence>
<proteinExistence type="predicted"/>
<feature type="chain" id="PRO_5022124922" evidence="2">
    <location>
        <begin position="27"/>
        <end position="871"/>
    </location>
</feature>
<evidence type="ECO:0000313" key="5">
    <source>
        <dbReference type="EMBL" id="TMQ70831.1"/>
    </source>
</evidence>
<gene>
    <name evidence="5" type="ORF">E6K81_11645</name>
</gene>
<dbReference type="InterPro" id="IPR024079">
    <property type="entry name" value="MetalloPept_cat_dom_sf"/>
</dbReference>
<evidence type="ECO:0000313" key="6">
    <source>
        <dbReference type="Proteomes" id="UP000319771"/>
    </source>
</evidence>
<feature type="signal peptide" evidence="2">
    <location>
        <begin position="1"/>
        <end position="26"/>
    </location>
</feature>
<sequence>MIPFRASRWTASLALLLGIVVPPSGAGATDSARSTNAAAGDRGRSAAGAAKRSERAPVARDTFAVRLKHAERRAGLLVTWLDRKAGKLWLELPPPAGPRAECGQVLYVEGIRTGLGSNPVGLDRGQIGETRLVAFRRVGGRVLLEEVNLRYRARSADPEETRAVRESFAASVLWGAEVAAEAPDGRLLVDFTPFLVRDAHGVAARLKAAGQGGFALDRERSALAPDDCPAFPDNLEFEAVLTFAGDQPGPEVRATAPTPEAVTLVQHQSLVRPPDQGYTPRAWDPRSGSFDVLFADYASPIGAELDVRWLVRHRLEKTDPNAARSRVKRPIVYYVDPGTPEPIRSALVEGASWWAQAFDAAGFIDAFQVRRLPAGASPLDVRYNVIQWVHRATRGWSYGGGVIDPRTGEMIQGRVTLGSLRIRQDRMIFEGLAGTERTGTGAADDPVQLSLARIRQLAAHEVGHTLGFNHNFAASTFGGRGSVMDYPAPLIGIRADSTLDFSRAYATGIGVWDVQQVRYAYTQFAPGADERAGLQAILAENRAKGYLYVSDADTRPAGAAHPLAAMWDNGDDPIAGLAHERAVRRIALRRFGERNLPPGSPRSTLDQVLVPLYFHHRYALDACAKSIGGLDYAYSVRGDGTPPATPVPAARQRAALEAVLATLDPAELDLPEPLLGLLAPAAEAYPPHHERFGSGTSPAFDALGAAGTAAEMTLADLLPPERLARLVDFHRRDASFPGVEEVLDALVRRVFAGPAPAAARLREVRRTVQAATARALIAAAAQPAQTPAVRAALVATLRRLEGRLAAGPGAEAADRALSAALAGDLERWLARPAAAAPAPAMAQGGAPEPPPGPPIGAWDDDDAWGWDSPSP</sequence>
<feature type="compositionally biased region" description="Low complexity" evidence="1">
    <location>
        <begin position="833"/>
        <end position="846"/>
    </location>
</feature>
<dbReference type="CDD" id="cd04276">
    <property type="entry name" value="ZnMc_MMP_like_2"/>
    <property type="match status" value="1"/>
</dbReference>
<dbReference type="PANTHER" id="PTHR38478">
    <property type="entry name" value="PEPTIDASE M1A AND M12B"/>
    <property type="match status" value="1"/>
</dbReference>
<dbReference type="EMBL" id="VBPB01000199">
    <property type="protein sequence ID" value="TMQ70831.1"/>
    <property type="molecule type" value="Genomic_DNA"/>
</dbReference>
<evidence type="ECO:0000256" key="2">
    <source>
        <dbReference type="SAM" id="SignalP"/>
    </source>
</evidence>
<dbReference type="GO" id="GO:0008237">
    <property type="term" value="F:metallopeptidase activity"/>
    <property type="evidence" value="ECO:0007669"/>
    <property type="project" value="InterPro"/>
</dbReference>
<dbReference type="Gene3D" id="3.40.390.10">
    <property type="entry name" value="Collagenase (Catalytic Domain)"/>
    <property type="match status" value="1"/>
</dbReference>
<name>A0A538U4P5_UNCEI</name>
<organism evidence="5 6">
    <name type="scientific">Eiseniibacteriota bacterium</name>
    <dbReference type="NCBI Taxonomy" id="2212470"/>
    <lineage>
        <taxon>Bacteria</taxon>
        <taxon>Candidatus Eiseniibacteriota</taxon>
    </lineage>
</organism>
<feature type="domain" description="DUF5117" evidence="4">
    <location>
        <begin position="125"/>
        <end position="317"/>
    </location>
</feature>
<dbReference type="SUPFAM" id="SSF55486">
    <property type="entry name" value="Metalloproteases ('zincins'), catalytic domain"/>
    <property type="match status" value="1"/>
</dbReference>
<protein>
    <submittedName>
        <fullName evidence="5">DUF5117 domain-containing protein</fullName>
    </submittedName>
</protein>
<dbReference type="Proteomes" id="UP000319771">
    <property type="component" value="Unassembled WGS sequence"/>
</dbReference>
<evidence type="ECO:0000259" key="4">
    <source>
        <dbReference type="Pfam" id="PF17148"/>
    </source>
</evidence>
<keyword evidence="2" id="KW-0732">Signal</keyword>
<accession>A0A538U4P5</accession>
<dbReference type="InterPro" id="IPR034032">
    <property type="entry name" value="Zn_MMP-like_bac"/>
</dbReference>
<evidence type="ECO:0000259" key="3">
    <source>
        <dbReference type="Pfam" id="PF16313"/>
    </source>
</evidence>
<reference evidence="5 6" key="1">
    <citation type="journal article" date="2019" name="Nat. Microbiol.">
        <title>Mediterranean grassland soil C-N compound turnover is dependent on rainfall and depth, and is mediated by genomically divergent microorganisms.</title>
        <authorList>
            <person name="Diamond S."/>
            <person name="Andeer P.F."/>
            <person name="Li Z."/>
            <person name="Crits-Christoph A."/>
            <person name="Burstein D."/>
            <person name="Anantharaman K."/>
            <person name="Lane K.R."/>
            <person name="Thomas B.C."/>
            <person name="Pan C."/>
            <person name="Northen T.R."/>
            <person name="Banfield J.F."/>
        </authorList>
    </citation>
    <scope>NUCLEOTIDE SEQUENCE [LARGE SCALE GENOMIC DNA]</scope>
    <source>
        <strain evidence="5">WS_11</strain>
    </source>
</reference>
<dbReference type="InterPro" id="IPR032534">
    <property type="entry name" value="EcxA_zinc-bd"/>
</dbReference>
<dbReference type="PANTHER" id="PTHR38478:SF1">
    <property type="entry name" value="ZINC DEPENDENT METALLOPROTEASE DOMAIN LIPOPROTEIN"/>
    <property type="match status" value="1"/>
</dbReference>
<comment type="caution">
    <text evidence="5">The sequence shown here is derived from an EMBL/GenBank/DDBJ whole genome shotgun (WGS) entry which is preliminary data.</text>
</comment>
<feature type="compositionally biased region" description="Low complexity" evidence="1">
    <location>
        <begin position="37"/>
        <end position="50"/>
    </location>
</feature>
<feature type="region of interest" description="Disordered" evidence="1">
    <location>
        <begin position="833"/>
        <end position="871"/>
    </location>
</feature>
<dbReference type="Pfam" id="PF17148">
    <property type="entry name" value="DUF5117"/>
    <property type="match status" value="1"/>
</dbReference>
<feature type="domain" description="EcxA zinc-binding" evidence="3">
    <location>
        <begin position="445"/>
        <end position="752"/>
    </location>
</feature>
<dbReference type="InterPro" id="IPR033413">
    <property type="entry name" value="DUF5117"/>
</dbReference>
<dbReference type="Pfam" id="PF16313">
    <property type="entry name" value="DUF4953"/>
    <property type="match status" value="1"/>
</dbReference>